<protein>
    <submittedName>
        <fullName evidence="7">Uncharacterized protein</fullName>
    </submittedName>
</protein>
<dbReference type="Proteomes" id="UP000019373">
    <property type="component" value="Unassembled WGS sequence"/>
</dbReference>
<keyword evidence="3 6" id="KW-1133">Transmembrane helix</keyword>
<keyword evidence="4 6" id="KW-0472">Membrane</keyword>
<dbReference type="HOGENOM" id="CLU_015492_0_0_1"/>
<evidence type="ECO:0000313" key="8">
    <source>
        <dbReference type="Proteomes" id="UP000019373"/>
    </source>
</evidence>
<dbReference type="GO" id="GO:0016020">
    <property type="term" value="C:membrane"/>
    <property type="evidence" value="ECO:0007669"/>
    <property type="project" value="UniProtKB-SubCell"/>
</dbReference>
<dbReference type="InterPro" id="IPR002523">
    <property type="entry name" value="MgTranspt_CorA/ZnTranspt_ZntB"/>
</dbReference>
<name>U1HFB4_ENDPU</name>
<dbReference type="OMA" id="DRSHYSH"/>
<evidence type="ECO:0000256" key="2">
    <source>
        <dbReference type="ARBA" id="ARBA00022692"/>
    </source>
</evidence>
<evidence type="ECO:0000256" key="5">
    <source>
        <dbReference type="SAM" id="MobiDB-lite"/>
    </source>
</evidence>
<dbReference type="GeneID" id="19242152"/>
<dbReference type="InterPro" id="IPR050829">
    <property type="entry name" value="CorA_MIT"/>
</dbReference>
<keyword evidence="2 6" id="KW-0812">Transmembrane</keyword>
<evidence type="ECO:0000256" key="4">
    <source>
        <dbReference type="ARBA" id="ARBA00023136"/>
    </source>
</evidence>
<reference evidence="8" key="1">
    <citation type="journal article" date="2014" name="BMC Genomics">
        <title>Genome characteristics reveal the impact of lichenization on lichen-forming fungus Endocarpon pusillum Hedwig (Verrucariales, Ascomycota).</title>
        <authorList>
            <person name="Wang Y.-Y."/>
            <person name="Liu B."/>
            <person name="Zhang X.-Y."/>
            <person name="Zhou Q.-M."/>
            <person name="Zhang T."/>
            <person name="Li H."/>
            <person name="Yu Y.-F."/>
            <person name="Zhang X.-L."/>
            <person name="Hao X.-Y."/>
            <person name="Wang M."/>
            <person name="Wang L."/>
            <person name="Wei J.-C."/>
        </authorList>
    </citation>
    <scope>NUCLEOTIDE SEQUENCE [LARGE SCALE GENOMIC DNA]</scope>
    <source>
        <strain evidence="8">Z07020 / HMAS-L-300199</strain>
    </source>
</reference>
<dbReference type="RefSeq" id="XP_007805610.1">
    <property type="nucleotide sequence ID" value="XM_007807419.1"/>
</dbReference>
<evidence type="ECO:0000313" key="7">
    <source>
        <dbReference type="EMBL" id="ERF68780.1"/>
    </source>
</evidence>
<accession>U1HFB4</accession>
<dbReference type="EMBL" id="KE721494">
    <property type="protein sequence ID" value="ERF68780.1"/>
    <property type="molecule type" value="Genomic_DNA"/>
</dbReference>
<dbReference type="AlphaFoldDB" id="U1HFB4"/>
<feature type="region of interest" description="Disordered" evidence="5">
    <location>
        <begin position="41"/>
        <end position="60"/>
    </location>
</feature>
<keyword evidence="8" id="KW-1185">Reference proteome</keyword>
<dbReference type="Gene3D" id="1.20.58.340">
    <property type="entry name" value="Magnesium transport protein CorA, transmembrane region"/>
    <property type="match status" value="1"/>
</dbReference>
<dbReference type="SUPFAM" id="SSF144083">
    <property type="entry name" value="Magnesium transport protein CorA, transmembrane region"/>
    <property type="match status" value="1"/>
</dbReference>
<evidence type="ECO:0000256" key="3">
    <source>
        <dbReference type="ARBA" id="ARBA00022989"/>
    </source>
</evidence>
<dbReference type="eggNOG" id="ENOG502SJNH">
    <property type="taxonomic scope" value="Eukaryota"/>
</dbReference>
<dbReference type="Pfam" id="PF01544">
    <property type="entry name" value="CorA"/>
    <property type="match status" value="1"/>
</dbReference>
<sequence length="762" mass="86268">MALDNSSTMKELLQKLDSDREAYLTTLTQAHEILARALTASNVSRPNSPPALSRSLTDSTSRLQIRNTGLTSLFDVDNPHKGSIFTGEESSDSEDDESLFVQETLPPETFSEDKFRGHLKHHDWDQWASKMLEPVLQDRDLLEASNLFQDDGVAQDGNVSQSTHATVYEVGADGAALLYRPESKGLSQSIWQSINSTNADPMKHRLATGKITIVREPSPLLFGAVHLTMDPHFDMDEIFRLLSDESPTRAYMKGCFDSEPTQQRSFVFCFKYYTIVDVEREPMPWQTSDKDLRNTKTHIPISSCSSIVGLSLSGKPSTTLKNRSRRAKATVGHVFDPFAPWRVLSIQCYPDWKSTVDTHDSNRHYVNGPEAFLVTLLQEYRDAQKRFSEIARRVTDLTTPPHDFMFNRETRDNLLFEDNEFTYSRRYFWATQTLAVMNDNIQAMINAYKDTFTEDVWTGEHKYIWPGKKDQSSRYANWRKRMGNLRKLFEVEIEQLERILNMNAQEIKDLKSLRDQLFSGTSVRESREALKQAEITVQQNRNIKLLTLVTIFFLPLTFVTSVFGMTNLPSDETFLPFGIVTAVICIPTYVLIGILNSHTGQSSLLALYSKIMQTKSSDMVTTATRRVRSDIGTTPANLPPTSPRRLSRSLATYEGLATRSAYVSSHPAVLESKNLKRTYSEPLQQSPDRASTVKFNLSTFETNAPLTGRSTTALDLAESAPNAIQQTNPDPGPRPDGLHRSRPLLRALSERFAWNEKKESPV</sequence>
<dbReference type="OrthoDB" id="5430750at2759"/>
<feature type="transmembrane region" description="Helical" evidence="6">
    <location>
        <begin position="574"/>
        <end position="595"/>
    </location>
</feature>
<organism evidence="7 8">
    <name type="scientific">Endocarpon pusillum (strain Z07020 / HMAS-L-300199)</name>
    <name type="common">Lichen-forming fungus</name>
    <dbReference type="NCBI Taxonomy" id="1263415"/>
    <lineage>
        <taxon>Eukaryota</taxon>
        <taxon>Fungi</taxon>
        <taxon>Dikarya</taxon>
        <taxon>Ascomycota</taxon>
        <taxon>Pezizomycotina</taxon>
        <taxon>Eurotiomycetes</taxon>
        <taxon>Chaetothyriomycetidae</taxon>
        <taxon>Verrucariales</taxon>
        <taxon>Verrucariaceae</taxon>
        <taxon>Endocarpon</taxon>
    </lineage>
</organism>
<feature type="transmembrane region" description="Helical" evidence="6">
    <location>
        <begin position="545"/>
        <end position="568"/>
    </location>
</feature>
<evidence type="ECO:0000256" key="1">
    <source>
        <dbReference type="ARBA" id="ARBA00004141"/>
    </source>
</evidence>
<gene>
    <name evidence="7" type="ORF">EPUS_07267</name>
</gene>
<evidence type="ECO:0000256" key="6">
    <source>
        <dbReference type="SAM" id="Phobius"/>
    </source>
</evidence>
<comment type="subcellular location">
    <subcellularLocation>
        <location evidence="1">Membrane</location>
        <topology evidence="1">Multi-pass membrane protein</topology>
    </subcellularLocation>
</comment>
<dbReference type="GO" id="GO:0046873">
    <property type="term" value="F:metal ion transmembrane transporter activity"/>
    <property type="evidence" value="ECO:0007669"/>
    <property type="project" value="InterPro"/>
</dbReference>
<dbReference type="InterPro" id="IPR045863">
    <property type="entry name" value="CorA_TM1_TM2"/>
</dbReference>
<dbReference type="PANTHER" id="PTHR47685">
    <property type="entry name" value="MAGNESIUM TRANSPORT PROTEIN CORA"/>
    <property type="match status" value="1"/>
</dbReference>
<feature type="region of interest" description="Disordered" evidence="5">
    <location>
        <begin position="720"/>
        <end position="742"/>
    </location>
</feature>
<proteinExistence type="predicted"/>
<dbReference type="PANTHER" id="PTHR47685:SF1">
    <property type="entry name" value="MAGNESIUM TRANSPORT PROTEIN CORA"/>
    <property type="match status" value="1"/>
</dbReference>